<evidence type="ECO:0000313" key="2">
    <source>
        <dbReference type="EMBL" id="EKM48325.1"/>
    </source>
</evidence>
<dbReference type="Proteomes" id="UP000008370">
    <property type="component" value="Unassembled WGS sequence"/>
</dbReference>
<dbReference type="Gene3D" id="3.30.420.10">
    <property type="entry name" value="Ribonuclease H-like superfamily/Ribonuclease H"/>
    <property type="match status" value="1"/>
</dbReference>
<dbReference type="GeneID" id="18907567"/>
<dbReference type="STRING" id="650164.K5VNR0"/>
<dbReference type="KEGG" id="pco:PHACADRAFT_109114"/>
<dbReference type="HOGENOM" id="CLU_064761_2_1_1"/>
<dbReference type="Pfam" id="PF00929">
    <property type="entry name" value="RNase_T"/>
    <property type="match status" value="1"/>
</dbReference>
<dbReference type="AlphaFoldDB" id="K5VNR0"/>
<dbReference type="OrthoDB" id="270189at2759"/>
<gene>
    <name evidence="2" type="ORF">PHACADRAFT_109114</name>
</gene>
<dbReference type="SUPFAM" id="SSF53098">
    <property type="entry name" value="Ribonuclease H-like"/>
    <property type="match status" value="1"/>
</dbReference>
<dbReference type="GO" id="GO:0003676">
    <property type="term" value="F:nucleic acid binding"/>
    <property type="evidence" value="ECO:0007669"/>
    <property type="project" value="InterPro"/>
</dbReference>
<dbReference type="InterPro" id="IPR012337">
    <property type="entry name" value="RNaseH-like_sf"/>
</dbReference>
<keyword evidence="3" id="KW-1185">Reference proteome</keyword>
<organism evidence="2 3">
    <name type="scientific">Phanerochaete carnosa (strain HHB-10118-sp)</name>
    <name type="common">White-rot fungus</name>
    <name type="synonym">Peniophora carnosa</name>
    <dbReference type="NCBI Taxonomy" id="650164"/>
    <lineage>
        <taxon>Eukaryota</taxon>
        <taxon>Fungi</taxon>
        <taxon>Dikarya</taxon>
        <taxon>Basidiomycota</taxon>
        <taxon>Agaricomycotina</taxon>
        <taxon>Agaricomycetes</taxon>
        <taxon>Polyporales</taxon>
        <taxon>Phanerochaetaceae</taxon>
        <taxon>Phanerochaete</taxon>
    </lineage>
</organism>
<dbReference type="RefSeq" id="XP_007403123.1">
    <property type="nucleotide sequence ID" value="XM_007403061.1"/>
</dbReference>
<feature type="non-terminal residue" evidence="2">
    <location>
        <position position="1"/>
    </location>
</feature>
<reference evidence="2 3" key="1">
    <citation type="journal article" date="2012" name="BMC Genomics">
        <title>Comparative genomics of the white-rot fungi, Phanerochaete carnosa and P. chrysosporium, to elucidate the genetic basis of the distinct wood types they colonize.</title>
        <authorList>
            <person name="Suzuki H."/>
            <person name="MacDonald J."/>
            <person name="Syed K."/>
            <person name="Salamov A."/>
            <person name="Hori C."/>
            <person name="Aerts A."/>
            <person name="Henrissat B."/>
            <person name="Wiebenga A."/>
            <person name="vanKuyk P.A."/>
            <person name="Barry K."/>
            <person name="Lindquist E."/>
            <person name="LaButti K."/>
            <person name="Lapidus A."/>
            <person name="Lucas S."/>
            <person name="Coutinho P."/>
            <person name="Gong Y."/>
            <person name="Samejima M."/>
            <person name="Mahadevan R."/>
            <person name="Abou-Zaid M."/>
            <person name="de Vries R.P."/>
            <person name="Igarashi K."/>
            <person name="Yadav J.S."/>
            <person name="Grigoriev I.V."/>
            <person name="Master E.R."/>
        </authorList>
    </citation>
    <scope>NUCLEOTIDE SEQUENCE [LARGE SCALE GENOMIC DNA]</scope>
    <source>
        <strain evidence="2 3">HHB-10118-sp</strain>
    </source>
</reference>
<dbReference type="EMBL" id="JH931183">
    <property type="protein sequence ID" value="EKM48325.1"/>
    <property type="molecule type" value="Genomic_DNA"/>
</dbReference>
<dbReference type="InterPro" id="IPR013520">
    <property type="entry name" value="Ribonucl_H"/>
</dbReference>
<sequence length="126" mass="14511">ENPIVWIDLETTGNEVFRDTILEIAVIITDQHLREAHPGIQYVIKTDDQTLNSMHPECIKMHADSGLTAECKQSPHTKEFVRDQVLAYIQEYVPKFKGVIGGSSVHFDKTILMREMPLITDWLKYQ</sequence>
<protein>
    <recommendedName>
        <fullName evidence="1">Exonuclease domain-containing protein</fullName>
    </recommendedName>
</protein>
<accession>K5VNR0</accession>
<name>K5VNR0_PHACS</name>
<evidence type="ECO:0000313" key="3">
    <source>
        <dbReference type="Proteomes" id="UP000008370"/>
    </source>
</evidence>
<feature type="domain" description="Exonuclease" evidence="1">
    <location>
        <begin position="5"/>
        <end position="121"/>
    </location>
</feature>
<proteinExistence type="predicted"/>
<dbReference type="InParanoid" id="K5VNR0"/>
<dbReference type="NCBIfam" id="NF003765">
    <property type="entry name" value="PRK05359.1"/>
    <property type="match status" value="1"/>
</dbReference>
<evidence type="ECO:0000259" key="1">
    <source>
        <dbReference type="Pfam" id="PF00929"/>
    </source>
</evidence>
<dbReference type="InterPro" id="IPR036397">
    <property type="entry name" value="RNaseH_sf"/>
</dbReference>